<protein>
    <submittedName>
        <fullName evidence="2">Uncharacterized protein</fullName>
    </submittedName>
</protein>
<name>A0A3R7PP71_9RHOB</name>
<dbReference type="EMBL" id="PXNQ02000008">
    <property type="protein sequence ID" value="RNF34037.1"/>
    <property type="molecule type" value="Genomic_DNA"/>
</dbReference>
<feature type="region of interest" description="Disordered" evidence="1">
    <location>
        <begin position="77"/>
        <end position="97"/>
    </location>
</feature>
<accession>A0A3R7PP71</accession>
<gene>
    <name evidence="2" type="ORF">A7A09_014170</name>
</gene>
<evidence type="ECO:0000313" key="3">
    <source>
        <dbReference type="Proteomes" id="UP000238137"/>
    </source>
</evidence>
<keyword evidence="3" id="KW-1185">Reference proteome</keyword>
<proteinExistence type="predicted"/>
<dbReference type="Gene3D" id="2.10.260.10">
    <property type="match status" value="1"/>
</dbReference>
<evidence type="ECO:0000256" key="1">
    <source>
        <dbReference type="SAM" id="MobiDB-lite"/>
    </source>
</evidence>
<dbReference type="AlphaFoldDB" id="A0A3R7PP71"/>
<comment type="caution">
    <text evidence="2">The sequence shown here is derived from an EMBL/GenBank/DDBJ whole genome shotgun (WGS) entry which is preliminary data.</text>
</comment>
<organism evidence="2 3">
    <name type="scientific">Paracoccus methylarcula</name>
    <dbReference type="NCBI Taxonomy" id="72022"/>
    <lineage>
        <taxon>Bacteria</taxon>
        <taxon>Pseudomonadati</taxon>
        <taxon>Pseudomonadota</taxon>
        <taxon>Alphaproteobacteria</taxon>
        <taxon>Rhodobacterales</taxon>
        <taxon>Paracoccaceae</taxon>
        <taxon>Paracoccus</taxon>
    </lineage>
</organism>
<reference evidence="2" key="1">
    <citation type="submission" date="2018-05" db="EMBL/GenBank/DDBJ databases">
        <title>Reclassification of Methylarcula marina and Methylarcula terricola as Paracoccus methylarcula sp.nov., comb.nov. and Paracoccus terricola comb.nov.</title>
        <authorList>
            <person name="Shmareva M.N."/>
            <person name="Doronina N.V."/>
            <person name="Vasilenko O.V."/>
            <person name="Tarlachkov S.V."/>
            <person name="Trotsenko Y.A."/>
        </authorList>
    </citation>
    <scope>NUCLEOTIDE SEQUENCE [LARGE SCALE GENOMIC DNA]</scope>
    <source>
        <strain evidence="2">VKM B-2159</strain>
    </source>
</reference>
<dbReference type="OrthoDB" id="9795766at2"/>
<dbReference type="Proteomes" id="UP000238137">
    <property type="component" value="Unassembled WGS sequence"/>
</dbReference>
<sequence length="97" mass="10777">MSKKDQNAYTLEDMSDELKEQLVAALKRDLSSGGMTYARHTEDIPPDEAKLLTSHSRKILDDNADLRPSLDDLISEINPENAHGEVDFGPPVGKEKL</sequence>
<evidence type="ECO:0000313" key="2">
    <source>
        <dbReference type="EMBL" id="RNF34037.1"/>
    </source>
</evidence>
<dbReference type="RefSeq" id="WP_106692004.1">
    <property type="nucleotide sequence ID" value="NZ_PXNQ02000008.1"/>
</dbReference>